<evidence type="ECO:0000313" key="2">
    <source>
        <dbReference type="Proteomes" id="UP001057402"/>
    </source>
</evidence>
<organism evidence="1 2">
    <name type="scientific">Melastoma candidum</name>
    <dbReference type="NCBI Taxonomy" id="119954"/>
    <lineage>
        <taxon>Eukaryota</taxon>
        <taxon>Viridiplantae</taxon>
        <taxon>Streptophyta</taxon>
        <taxon>Embryophyta</taxon>
        <taxon>Tracheophyta</taxon>
        <taxon>Spermatophyta</taxon>
        <taxon>Magnoliopsida</taxon>
        <taxon>eudicotyledons</taxon>
        <taxon>Gunneridae</taxon>
        <taxon>Pentapetalae</taxon>
        <taxon>rosids</taxon>
        <taxon>malvids</taxon>
        <taxon>Myrtales</taxon>
        <taxon>Melastomataceae</taxon>
        <taxon>Melastomatoideae</taxon>
        <taxon>Melastomateae</taxon>
        <taxon>Melastoma</taxon>
    </lineage>
</organism>
<sequence>MVLKRSLREERSAHLGVLSPELKRRPKHLGRSVFGGFQVDEVISRLQPWLETFFREMIGEEVDRVISLLHNPSARSALKLSGNSGRCSLQLRFVNELPSILYSGSPIEADGGTPLQIKLVDSTTGETVMYGPLSSLKVEVVVVGSGFGCDDEQEDWSLEEFNQNIVRERQGRKPLLAGEINLTLKGGVGDLGNLMFTDNSSWNRTKKFRLGVRAVSKSSADTRVREAISSAFSVKEHRGQKYKKHHPPRLEDEVWRLEQIRKDGTFHDRLSTHGVETVKDFLQLYEANPTTLRNIFGPTITSRTWDTIVSHAKHCVVDDNMHYSYYSESENIHLIVNSVFKVIAVAIGNLDYQPVDSLTSQEKVLVHSLKTQALTKTGEWLPLDGTLNLPLDEPLINFAPLHQGQQEVFPTSNILSVSYNYDAMGNLQSEVCHFPETPYPFHLFDTGHDSYLQGESGYNSQAASTENFPQCYQNCPSLPDSSTWGGEQGFFVSSGLNSSHSSLTSLKSEASA</sequence>
<proteinExistence type="predicted"/>
<gene>
    <name evidence="1" type="ORF">MLD38_017814</name>
</gene>
<protein>
    <submittedName>
        <fullName evidence="1">Uncharacterized protein</fullName>
    </submittedName>
</protein>
<dbReference type="EMBL" id="CM042884">
    <property type="protein sequence ID" value="KAI4369370.1"/>
    <property type="molecule type" value="Genomic_DNA"/>
</dbReference>
<reference evidence="2" key="1">
    <citation type="journal article" date="2023" name="Front. Plant Sci.">
        <title>Chromosomal-level genome assembly of Melastoma candidum provides insights into trichome evolution.</title>
        <authorList>
            <person name="Zhong Y."/>
            <person name="Wu W."/>
            <person name="Sun C."/>
            <person name="Zou P."/>
            <person name="Liu Y."/>
            <person name="Dai S."/>
            <person name="Zhou R."/>
        </authorList>
    </citation>
    <scope>NUCLEOTIDE SEQUENCE [LARGE SCALE GENOMIC DNA]</scope>
</reference>
<comment type="caution">
    <text evidence="1">The sequence shown here is derived from an EMBL/GenBank/DDBJ whole genome shotgun (WGS) entry which is preliminary data.</text>
</comment>
<name>A0ACB9QRX6_9MYRT</name>
<accession>A0ACB9QRX6</accession>
<evidence type="ECO:0000313" key="1">
    <source>
        <dbReference type="EMBL" id="KAI4369370.1"/>
    </source>
</evidence>
<dbReference type="Proteomes" id="UP001057402">
    <property type="component" value="Chromosome 5"/>
</dbReference>
<keyword evidence="2" id="KW-1185">Reference proteome</keyword>